<reference evidence="11" key="2">
    <citation type="submission" date="2015-08" db="UniProtKB">
        <authorList>
            <consortium name="WormBaseParasite"/>
        </authorList>
    </citation>
    <scope>IDENTIFICATION</scope>
</reference>
<name>A0A0K0FI84_STRVS</name>
<dbReference type="WBParaSite" id="SVE_0860300.1">
    <property type="protein sequence ID" value="SVE_0860300.1"/>
    <property type="gene ID" value="SVE_0860300"/>
</dbReference>
<evidence type="ECO:0000256" key="5">
    <source>
        <dbReference type="ARBA" id="ARBA00022741"/>
    </source>
</evidence>
<dbReference type="GO" id="GO:0042593">
    <property type="term" value="P:glucose homeostasis"/>
    <property type="evidence" value="ECO:0007669"/>
    <property type="project" value="TreeGrafter"/>
</dbReference>
<dbReference type="SMART" id="SM00219">
    <property type="entry name" value="TyrKc"/>
    <property type="match status" value="1"/>
</dbReference>
<dbReference type="Proteomes" id="UP000035680">
    <property type="component" value="Unassembled WGS sequence"/>
</dbReference>
<proteinExistence type="predicted"/>
<evidence type="ECO:0000256" key="7">
    <source>
        <dbReference type="ARBA" id="ARBA00022989"/>
    </source>
</evidence>
<dbReference type="AlphaFoldDB" id="A0A0K0FI84"/>
<protein>
    <submittedName>
        <fullName evidence="11">Insulin-like growth factor 1 receptor (inferred by orthology to a human protein)</fullName>
    </submittedName>
</protein>
<dbReference type="STRING" id="75913.A0A0K0FI84"/>
<evidence type="ECO:0000256" key="8">
    <source>
        <dbReference type="ARBA" id="ARBA00023136"/>
    </source>
</evidence>
<keyword evidence="2" id="KW-0812">Transmembrane</keyword>
<evidence type="ECO:0000313" key="11">
    <source>
        <dbReference type="WBParaSite" id="SVE_0860300.1"/>
    </source>
</evidence>
<feature type="domain" description="Protein kinase" evidence="9">
    <location>
        <begin position="1"/>
        <end position="217"/>
    </location>
</feature>
<dbReference type="GO" id="GO:0043560">
    <property type="term" value="F:insulin receptor substrate binding"/>
    <property type="evidence" value="ECO:0007669"/>
    <property type="project" value="TreeGrafter"/>
</dbReference>
<keyword evidence="4" id="KW-0677">Repeat</keyword>
<evidence type="ECO:0000256" key="2">
    <source>
        <dbReference type="ARBA" id="ARBA00022692"/>
    </source>
</evidence>
<sequence>MYLTRDDFKLNYSVAIVKTITLVSGIKLEPCVIKTVSESVSPAVKLNFNFKASVIRKFHTSFIVKLYGVVSEGQPVHINMETMKKGNLRDPLRSYRPNSESNVDNKPILTLQNFTNWAAQKADGMSYLESYKLCHRDLAARYCLIHRNEIVKIGNFDMARDIYYHEYYQLTGKRLIPVRLMNQESLKDDNPEVFEYIVKSRKIYQAHRDVLIFGIIQ</sequence>
<organism evidence="10 11">
    <name type="scientific">Strongyloides venezuelensis</name>
    <name type="common">Threadworm</name>
    <dbReference type="NCBI Taxonomy" id="75913"/>
    <lineage>
        <taxon>Eukaryota</taxon>
        <taxon>Metazoa</taxon>
        <taxon>Ecdysozoa</taxon>
        <taxon>Nematoda</taxon>
        <taxon>Chromadorea</taxon>
        <taxon>Rhabditida</taxon>
        <taxon>Tylenchina</taxon>
        <taxon>Panagrolaimomorpha</taxon>
        <taxon>Strongyloidoidea</taxon>
        <taxon>Strongyloididae</taxon>
        <taxon>Strongyloides</taxon>
    </lineage>
</organism>
<dbReference type="GO" id="GO:0043410">
    <property type="term" value="P:positive regulation of MAPK cascade"/>
    <property type="evidence" value="ECO:0007669"/>
    <property type="project" value="TreeGrafter"/>
</dbReference>
<keyword evidence="10" id="KW-1185">Reference proteome</keyword>
<dbReference type="GO" id="GO:0051897">
    <property type="term" value="P:positive regulation of phosphatidylinositol 3-kinase/protein kinase B signal transduction"/>
    <property type="evidence" value="ECO:0007669"/>
    <property type="project" value="TreeGrafter"/>
</dbReference>
<dbReference type="Gene3D" id="1.10.510.10">
    <property type="entry name" value="Transferase(Phosphotransferase) domain 1"/>
    <property type="match status" value="1"/>
</dbReference>
<keyword evidence="6" id="KW-0067">ATP-binding</keyword>
<dbReference type="GO" id="GO:0030424">
    <property type="term" value="C:axon"/>
    <property type="evidence" value="ECO:0007669"/>
    <property type="project" value="TreeGrafter"/>
</dbReference>
<dbReference type="InterPro" id="IPR001245">
    <property type="entry name" value="Ser-Thr/Tyr_kinase_cat_dom"/>
</dbReference>
<keyword evidence="7" id="KW-1133">Transmembrane helix</keyword>
<dbReference type="PROSITE" id="PS50011">
    <property type="entry name" value="PROTEIN_KINASE_DOM"/>
    <property type="match status" value="1"/>
</dbReference>
<evidence type="ECO:0000256" key="1">
    <source>
        <dbReference type="ARBA" id="ARBA00004479"/>
    </source>
</evidence>
<dbReference type="GO" id="GO:0005524">
    <property type="term" value="F:ATP binding"/>
    <property type="evidence" value="ECO:0007669"/>
    <property type="project" value="UniProtKB-KW"/>
</dbReference>
<dbReference type="SUPFAM" id="SSF56112">
    <property type="entry name" value="Protein kinase-like (PK-like)"/>
    <property type="match status" value="1"/>
</dbReference>
<comment type="subcellular location">
    <subcellularLocation>
        <location evidence="1">Membrane</location>
        <topology evidence="1">Single-pass type I membrane protein</topology>
    </subcellularLocation>
</comment>
<reference evidence="10" key="1">
    <citation type="submission" date="2014-07" db="EMBL/GenBank/DDBJ databases">
        <authorList>
            <person name="Martin A.A"/>
            <person name="De Silva N."/>
        </authorList>
    </citation>
    <scope>NUCLEOTIDE SEQUENCE</scope>
</reference>
<evidence type="ECO:0000256" key="3">
    <source>
        <dbReference type="ARBA" id="ARBA00022729"/>
    </source>
</evidence>
<dbReference type="Gene3D" id="3.30.200.20">
    <property type="entry name" value="Phosphorylase Kinase, domain 1"/>
    <property type="match status" value="1"/>
</dbReference>
<dbReference type="InterPro" id="IPR000719">
    <property type="entry name" value="Prot_kinase_dom"/>
</dbReference>
<dbReference type="InterPro" id="IPR020635">
    <property type="entry name" value="Tyr_kinase_cat_dom"/>
</dbReference>
<evidence type="ECO:0000259" key="9">
    <source>
        <dbReference type="PROSITE" id="PS50011"/>
    </source>
</evidence>
<dbReference type="GO" id="GO:0005899">
    <property type="term" value="C:insulin receptor complex"/>
    <property type="evidence" value="ECO:0007669"/>
    <property type="project" value="TreeGrafter"/>
</dbReference>
<dbReference type="GO" id="GO:0005009">
    <property type="term" value="F:insulin receptor activity"/>
    <property type="evidence" value="ECO:0007669"/>
    <property type="project" value="TreeGrafter"/>
</dbReference>
<evidence type="ECO:0000256" key="4">
    <source>
        <dbReference type="ARBA" id="ARBA00022737"/>
    </source>
</evidence>
<keyword evidence="8" id="KW-0472">Membrane</keyword>
<evidence type="ECO:0000256" key="6">
    <source>
        <dbReference type="ARBA" id="ARBA00022840"/>
    </source>
</evidence>
<dbReference type="Pfam" id="PF07714">
    <property type="entry name" value="PK_Tyr_Ser-Thr"/>
    <property type="match status" value="1"/>
</dbReference>
<accession>A0A0K0FI84</accession>
<evidence type="ECO:0000313" key="10">
    <source>
        <dbReference type="Proteomes" id="UP000035680"/>
    </source>
</evidence>
<dbReference type="InterPro" id="IPR050122">
    <property type="entry name" value="RTK"/>
</dbReference>
<dbReference type="InterPro" id="IPR011009">
    <property type="entry name" value="Kinase-like_dom_sf"/>
</dbReference>
<keyword evidence="3" id="KW-0732">Signal</keyword>
<keyword evidence="5" id="KW-0547">Nucleotide-binding</keyword>
<dbReference type="PANTHER" id="PTHR24416:SF525">
    <property type="entry name" value="INSULIN-LIKE RECEPTOR"/>
    <property type="match status" value="1"/>
</dbReference>
<dbReference type="PANTHER" id="PTHR24416">
    <property type="entry name" value="TYROSINE-PROTEIN KINASE RECEPTOR"/>
    <property type="match status" value="1"/>
</dbReference>